<sequence length="106" mass="12245">MDTRSRYATARKYLTPDDLSELTGPSEGIVKLPIHLDWSEQGIYDLADDRQTGLMYERVIREAASVDDLRVYLNAATLCRLWGRLYLPIQARQVWEARFRALTRAA</sequence>
<name>A0A5M3WKW5_9ACTN</name>
<proteinExistence type="predicted"/>
<comment type="caution">
    <text evidence="1">The sequence shown here is derived from an EMBL/GenBank/DDBJ whole genome shotgun (WGS) entry which is preliminary data.</text>
</comment>
<evidence type="ECO:0000313" key="1">
    <source>
        <dbReference type="EMBL" id="GES09917.1"/>
    </source>
</evidence>
<keyword evidence="2" id="KW-1185">Reference proteome</keyword>
<dbReference type="EMBL" id="BLAE01000018">
    <property type="protein sequence ID" value="GES09917.1"/>
    <property type="molecule type" value="Genomic_DNA"/>
</dbReference>
<accession>A0A5M3WKW5</accession>
<gene>
    <name evidence="1" type="ORF">Amac_035130</name>
</gene>
<protein>
    <submittedName>
        <fullName evidence="1">Uncharacterized protein</fullName>
    </submittedName>
</protein>
<reference evidence="1 2" key="1">
    <citation type="submission" date="2019-10" db="EMBL/GenBank/DDBJ databases">
        <title>Whole genome shotgun sequence of Acrocarpospora macrocephala NBRC 16266.</title>
        <authorList>
            <person name="Ichikawa N."/>
            <person name="Kimura A."/>
            <person name="Kitahashi Y."/>
            <person name="Komaki H."/>
            <person name="Oguchi A."/>
        </authorList>
    </citation>
    <scope>NUCLEOTIDE SEQUENCE [LARGE SCALE GENOMIC DNA]</scope>
    <source>
        <strain evidence="1 2">NBRC 16266</strain>
    </source>
</reference>
<dbReference type="AlphaFoldDB" id="A0A5M3WKW5"/>
<dbReference type="Proteomes" id="UP000331127">
    <property type="component" value="Unassembled WGS sequence"/>
</dbReference>
<organism evidence="1 2">
    <name type="scientific">Acrocarpospora macrocephala</name>
    <dbReference type="NCBI Taxonomy" id="150177"/>
    <lineage>
        <taxon>Bacteria</taxon>
        <taxon>Bacillati</taxon>
        <taxon>Actinomycetota</taxon>
        <taxon>Actinomycetes</taxon>
        <taxon>Streptosporangiales</taxon>
        <taxon>Streptosporangiaceae</taxon>
        <taxon>Acrocarpospora</taxon>
    </lineage>
</organism>
<evidence type="ECO:0000313" key="2">
    <source>
        <dbReference type="Proteomes" id="UP000331127"/>
    </source>
</evidence>